<accession>C6HQZ7</accession>
<gene>
    <name evidence="1" type="ORF">HCDG_08819</name>
</gene>
<dbReference type="AlphaFoldDB" id="C6HQZ7"/>
<sequence>MVVLIPDPLFLRPTRELSGDASRMGYCTAKEVKGGYTVSVRRTVAKWSLWCQDNPETLKQKRPLCPLHQDWDLRRLHRIVLLGTEATTKLARKTRPSHLLVPGTRFGDVSQERRLLAAQKKGTLAIKEAPKKR</sequence>
<dbReference type="Proteomes" id="UP000002624">
    <property type="component" value="Unassembled WGS sequence"/>
</dbReference>
<dbReference type="HOGENOM" id="CLU_1906161_0_0_1"/>
<evidence type="ECO:0000313" key="1">
    <source>
        <dbReference type="EMBL" id="EER37368.1"/>
    </source>
</evidence>
<dbReference type="EMBL" id="GG692435">
    <property type="protein sequence ID" value="EER37368.1"/>
    <property type="molecule type" value="Genomic_DNA"/>
</dbReference>
<reference evidence="2" key="1">
    <citation type="submission" date="2009-05" db="EMBL/GenBank/DDBJ databases">
        <title>The genome sequence of Ajellomyces capsulatus strain H143.</title>
        <authorList>
            <person name="Champion M."/>
            <person name="Cuomo C.A."/>
            <person name="Ma L.-J."/>
            <person name="Henn M.R."/>
            <person name="Sil A."/>
            <person name="Goldman B."/>
            <person name="Young S.K."/>
            <person name="Kodira C.D."/>
            <person name="Zeng Q."/>
            <person name="Koehrsen M."/>
            <person name="Alvarado L."/>
            <person name="Berlin A.M."/>
            <person name="Borenstein D."/>
            <person name="Chen Z."/>
            <person name="Engels R."/>
            <person name="Freedman E."/>
            <person name="Gellesch M."/>
            <person name="Goldberg J."/>
            <person name="Griggs A."/>
            <person name="Gujja S."/>
            <person name="Heiman D.I."/>
            <person name="Hepburn T.A."/>
            <person name="Howarth C."/>
            <person name="Jen D."/>
            <person name="Larson L."/>
            <person name="Lewis B."/>
            <person name="Mehta T."/>
            <person name="Park D."/>
            <person name="Pearson M."/>
            <person name="Roberts A."/>
            <person name="Saif S."/>
            <person name="Shea T.D."/>
            <person name="Shenoy N."/>
            <person name="Sisk P."/>
            <person name="Stolte C."/>
            <person name="Sykes S."/>
            <person name="Walk T."/>
            <person name="White J."/>
            <person name="Yandava C."/>
            <person name="Klein B."/>
            <person name="McEwen J.G."/>
            <person name="Puccia R."/>
            <person name="Goldman G.H."/>
            <person name="Felipe M.S."/>
            <person name="Nino-Vega G."/>
            <person name="San-Blas G."/>
            <person name="Taylor J.W."/>
            <person name="Mendoza L."/>
            <person name="Galagan J.E."/>
            <person name="Nusbaum C."/>
            <person name="Birren B.W."/>
        </authorList>
    </citation>
    <scope>NUCLEOTIDE SEQUENCE [LARGE SCALE GENOMIC DNA]</scope>
    <source>
        <strain evidence="2">H143</strain>
    </source>
</reference>
<dbReference type="OrthoDB" id="10370312at2759"/>
<name>C6HQZ7_AJECH</name>
<protein>
    <submittedName>
        <fullName evidence="1">Uncharacterized protein</fullName>
    </submittedName>
</protein>
<dbReference type="VEuPathDB" id="FungiDB:HCDG_08819"/>
<organism evidence="1 2">
    <name type="scientific">Ajellomyces capsulatus (strain H143)</name>
    <name type="common">Darling's disease fungus</name>
    <name type="synonym">Histoplasma capsulatum</name>
    <dbReference type="NCBI Taxonomy" id="544712"/>
    <lineage>
        <taxon>Eukaryota</taxon>
        <taxon>Fungi</taxon>
        <taxon>Dikarya</taxon>
        <taxon>Ascomycota</taxon>
        <taxon>Pezizomycotina</taxon>
        <taxon>Eurotiomycetes</taxon>
        <taxon>Eurotiomycetidae</taxon>
        <taxon>Onygenales</taxon>
        <taxon>Ajellomycetaceae</taxon>
        <taxon>Histoplasma</taxon>
    </lineage>
</organism>
<proteinExistence type="predicted"/>
<evidence type="ECO:0000313" key="2">
    <source>
        <dbReference type="Proteomes" id="UP000002624"/>
    </source>
</evidence>